<dbReference type="Gene3D" id="3.40.50.300">
    <property type="entry name" value="P-loop containing nucleotide triphosphate hydrolases"/>
    <property type="match status" value="1"/>
</dbReference>
<evidence type="ECO:0000259" key="8">
    <source>
        <dbReference type="PROSITE" id="PS50206"/>
    </source>
</evidence>
<dbReference type="SUPFAM" id="SSF52540">
    <property type="entry name" value="P-loop containing nucleoside triphosphate hydrolases"/>
    <property type="match status" value="1"/>
</dbReference>
<keyword evidence="3 6" id="KW-0067">ATP-binding</keyword>
<name>A0AAE0ENZ1_9CHLO</name>
<dbReference type="PROSITE" id="PS50206">
    <property type="entry name" value="RHODANESE_3"/>
    <property type="match status" value="1"/>
</dbReference>
<dbReference type="PANTHER" id="PTHR32429:SF11">
    <property type="entry name" value="RIBULOSE BISPHOSPHATE CARBOXYLASE_OXYGENASE ACTIVASE, CHLOROPLASTIC"/>
    <property type="match status" value="1"/>
</dbReference>
<dbReference type="SUPFAM" id="SSF52821">
    <property type="entry name" value="Rhodanese/Cell cycle control phosphatase"/>
    <property type="match status" value="1"/>
</dbReference>
<keyword evidence="6" id="KW-0150">Chloroplast</keyword>
<dbReference type="InterPro" id="IPR044960">
    <property type="entry name" value="RCA-like"/>
</dbReference>
<reference evidence="9 10" key="1">
    <citation type="journal article" date="2015" name="Genome Biol. Evol.">
        <title>Comparative Genomics of a Bacterivorous Green Alga Reveals Evolutionary Causalities and Consequences of Phago-Mixotrophic Mode of Nutrition.</title>
        <authorList>
            <person name="Burns J.A."/>
            <person name="Paasch A."/>
            <person name="Narechania A."/>
            <person name="Kim E."/>
        </authorList>
    </citation>
    <scope>NUCLEOTIDE SEQUENCE [LARGE SCALE GENOMIC DNA]</scope>
    <source>
        <strain evidence="9 10">PLY_AMNH</strain>
    </source>
</reference>
<evidence type="ECO:0000256" key="7">
    <source>
        <dbReference type="SAM" id="MobiDB-lite"/>
    </source>
</evidence>
<evidence type="ECO:0000313" key="9">
    <source>
        <dbReference type="EMBL" id="KAK3234697.1"/>
    </source>
</evidence>
<feature type="region of interest" description="Disordered" evidence="7">
    <location>
        <begin position="629"/>
        <end position="651"/>
    </location>
</feature>
<dbReference type="Gene3D" id="3.40.250.10">
    <property type="entry name" value="Rhodanese-like domain"/>
    <property type="match status" value="1"/>
</dbReference>
<dbReference type="InterPro" id="IPR048571">
    <property type="entry name" value="RuBisCO_activase_AAA_helical"/>
</dbReference>
<dbReference type="PANTHER" id="PTHR32429">
    <property type="match status" value="1"/>
</dbReference>
<dbReference type="CDD" id="cd00158">
    <property type="entry name" value="RHOD"/>
    <property type="match status" value="1"/>
</dbReference>
<proteinExistence type="inferred from homology"/>
<protein>
    <recommendedName>
        <fullName evidence="6">Ribulose bisphosphate carboxylase/oxygenase activase, chloroplastic</fullName>
        <shortName evidence="6">RA</shortName>
        <shortName evidence="6">RuBisCO activase</shortName>
    </recommendedName>
</protein>
<dbReference type="InterPro" id="IPR027417">
    <property type="entry name" value="P-loop_NTPase"/>
</dbReference>
<dbReference type="GO" id="GO:0016887">
    <property type="term" value="F:ATP hydrolysis activity"/>
    <property type="evidence" value="ECO:0007669"/>
    <property type="project" value="UniProtKB-UniRule"/>
</dbReference>
<comment type="function">
    <text evidence="4 6">Activation of RuBisCO (ribulose-1,5-bisphosphate carboxylase/oxygenase; EC 4.1.1.39) involves the ATP-dependent carboxylation of the epsilon-amino group of lysine leading to a carbamate structure.</text>
</comment>
<dbReference type="InterPro" id="IPR036873">
    <property type="entry name" value="Rhodanese-like_dom_sf"/>
</dbReference>
<dbReference type="Proteomes" id="UP001190700">
    <property type="component" value="Unassembled WGS sequence"/>
</dbReference>
<keyword evidence="6" id="KW-0934">Plastid</keyword>
<comment type="subcellular location">
    <subcellularLocation>
        <location evidence="1 6">Plastid</location>
        <location evidence="1 6">Chloroplast stroma</location>
    </subcellularLocation>
</comment>
<dbReference type="GO" id="GO:0046863">
    <property type="term" value="F:ribulose-1,5-bisphosphate carboxylase/oxygenase activator activity"/>
    <property type="evidence" value="ECO:0007669"/>
    <property type="project" value="UniProtKB-UniRule"/>
</dbReference>
<dbReference type="InterPro" id="IPR001763">
    <property type="entry name" value="Rhodanese-like_dom"/>
</dbReference>
<feature type="domain" description="Rhodanese" evidence="8">
    <location>
        <begin position="717"/>
        <end position="818"/>
    </location>
</feature>
<dbReference type="Gene3D" id="1.10.8.1070">
    <property type="match status" value="1"/>
</dbReference>
<evidence type="ECO:0000256" key="5">
    <source>
        <dbReference type="ARBA" id="ARBA00025781"/>
    </source>
</evidence>
<dbReference type="AlphaFoldDB" id="A0AAE0ENZ1"/>
<accession>A0AAE0ENZ1</accession>
<keyword evidence="10" id="KW-1185">Reference proteome</keyword>
<evidence type="ECO:0000256" key="4">
    <source>
        <dbReference type="ARBA" id="ARBA00025556"/>
    </source>
</evidence>
<organism evidence="9 10">
    <name type="scientific">Cymbomonas tetramitiformis</name>
    <dbReference type="NCBI Taxonomy" id="36881"/>
    <lineage>
        <taxon>Eukaryota</taxon>
        <taxon>Viridiplantae</taxon>
        <taxon>Chlorophyta</taxon>
        <taxon>Pyramimonadophyceae</taxon>
        <taxon>Pyramimonadales</taxon>
        <taxon>Pyramimonadaceae</taxon>
        <taxon>Cymbomonas</taxon>
    </lineage>
</organism>
<dbReference type="EMBL" id="LGRX02035482">
    <property type="protein sequence ID" value="KAK3234697.1"/>
    <property type="molecule type" value="Genomic_DNA"/>
</dbReference>
<dbReference type="InterPro" id="IPR003959">
    <property type="entry name" value="ATPase_AAA_core"/>
</dbReference>
<dbReference type="Pfam" id="PF00581">
    <property type="entry name" value="Rhodanese"/>
    <property type="match status" value="1"/>
</dbReference>
<sequence>MIGNVNNEKMDLLSGQAEGIFPTIHQQLALNSRVTQSNRIEQDCALQKSVKADSFFARVAPQNRVAGDVYTLRMASFFSTNFKILSASGKHIRAERLSTDILQRAGSLPRESEDREALSALRLVPVTRTSHRCRSATCQGAREEERAAVLGGVDFIYSQKSGVEEELFKGAVLGVEADIASGAFQTTEFRSFADLANSEWQPPARYLDKVALHLVKNMLSEQFHGTRVPLILGIWGGKGCGKTFNLELCCRELGVTPVVMSAGELENPTAGEPAKIIRERYRAASRLVSQEGRLSCLIINDLDAGVGRYDNTDLTVNTQSVEATLMALCDAPTTVSVGQAYAAAHTKVRVPIIVTGNDFSRVYAPLVRDGRMDKFYFNPTRPEKLAILSTLFDFPAPQLEALLDTFPGQSMDFYGALRARLYDRAVQVAPALETHVISTTVRQVEVEGRIAWDNGGQRLGTGGGMGAGDQWRGQRWGFWGTMEGAAMGLGHWRGQLGYDIRGAARIGNSRQALMGLGTMEGAVQQGGLGQWRGSEGWGGAVREIGAGRGSEGDWGGGRQWHEEWIRTAGLENLQVLLRDSLGAPFDDKPALPLAMDCTFEGALAAGDALVHEQDHVMGSKLSREYYRMDEEPRAPEPPEPLSPRWAAPQAAEKSELLLETERQARELLRKSDEVAAQKRAEERAAQEAARALEPVVPEAPSVAWSVADPEEAKRLLDEESYAMVDVRSLRDHRKDSVTLYKALSIPAVEVSGSLLDPTIESKADFVVSFRTAFPSLGDKVVLYGGDKDEGCRAMEQLIEEGFTHVVEVEGGFSGWDCVWSPSGAKRDYGPKWKLTDPDGSLAWAASN</sequence>
<gene>
    <name evidence="9" type="ORF">CYMTET_55056</name>
</gene>
<evidence type="ECO:0000256" key="1">
    <source>
        <dbReference type="ARBA" id="ARBA00004470"/>
    </source>
</evidence>
<dbReference type="Pfam" id="PF00004">
    <property type="entry name" value="AAA"/>
    <property type="match status" value="1"/>
</dbReference>
<dbReference type="Pfam" id="PF21228">
    <property type="entry name" value="RuBisCO_activase_AAA_helical"/>
    <property type="match status" value="1"/>
</dbReference>
<dbReference type="GO" id="GO:0009570">
    <property type="term" value="C:chloroplast stroma"/>
    <property type="evidence" value="ECO:0007669"/>
    <property type="project" value="UniProtKB-SubCell"/>
</dbReference>
<evidence type="ECO:0000256" key="6">
    <source>
        <dbReference type="RuleBase" id="RU369045"/>
    </source>
</evidence>
<dbReference type="GO" id="GO:0005524">
    <property type="term" value="F:ATP binding"/>
    <property type="evidence" value="ECO:0007669"/>
    <property type="project" value="UniProtKB-UniRule"/>
</dbReference>
<evidence type="ECO:0000313" key="10">
    <source>
        <dbReference type="Proteomes" id="UP001190700"/>
    </source>
</evidence>
<keyword evidence="2 6" id="KW-0547">Nucleotide-binding</keyword>
<comment type="caution">
    <text evidence="9">The sequence shown here is derived from an EMBL/GenBank/DDBJ whole genome shotgun (WGS) entry which is preliminary data.</text>
</comment>
<comment type="similarity">
    <text evidence="5 6">Belongs to the RuBisCO activase family.</text>
</comment>
<evidence type="ECO:0000256" key="3">
    <source>
        <dbReference type="ARBA" id="ARBA00022840"/>
    </source>
</evidence>
<evidence type="ECO:0000256" key="2">
    <source>
        <dbReference type="ARBA" id="ARBA00022741"/>
    </source>
</evidence>